<evidence type="ECO:0000256" key="1">
    <source>
        <dbReference type="SAM" id="Phobius"/>
    </source>
</evidence>
<protein>
    <submittedName>
        <fullName evidence="2">Uncharacterized protein</fullName>
    </submittedName>
</protein>
<dbReference type="EMBL" id="JBHTEK010000004">
    <property type="protein sequence ID" value="MFC7670914.1"/>
    <property type="molecule type" value="Genomic_DNA"/>
</dbReference>
<comment type="caution">
    <text evidence="2">The sequence shown here is derived from an EMBL/GenBank/DDBJ whole genome shotgun (WGS) entry which is preliminary data.</text>
</comment>
<organism evidence="2 3">
    <name type="scientific">Hymenobacter humi</name>
    <dbReference type="NCBI Taxonomy" id="1411620"/>
    <lineage>
        <taxon>Bacteria</taxon>
        <taxon>Pseudomonadati</taxon>
        <taxon>Bacteroidota</taxon>
        <taxon>Cytophagia</taxon>
        <taxon>Cytophagales</taxon>
        <taxon>Hymenobacteraceae</taxon>
        <taxon>Hymenobacter</taxon>
    </lineage>
</organism>
<dbReference type="Proteomes" id="UP001596513">
    <property type="component" value="Unassembled WGS sequence"/>
</dbReference>
<reference evidence="3" key="1">
    <citation type="journal article" date="2019" name="Int. J. Syst. Evol. Microbiol.">
        <title>The Global Catalogue of Microorganisms (GCM) 10K type strain sequencing project: providing services to taxonomists for standard genome sequencing and annotation.</title>
        <authorList>
            <consortium name="The Broad Institute Genomics Platform"/>
            <consortium name="The Broad Institute Genome Sequencing Center for Infectious Disease"/>
            <person name="Wu L."/>
            <person name="Ma J."/>
        </authorList>
    </citation>
    <scope>NUCLEOTIDE SEQUENCE [LARGE SCALE GENOMIC DNA]</scope>
    <source>
        <strain evidence="3">JCM 19635</strain>
    </source>
</reference>
<feature type="transmembrane region" description="Helical" evidence="1">
    <location>
        <begin position="105"/>
        <end position="126"/>
    </location>
</feature>
<feature type="transmembrane region" description="Helical" evidence="1">
    <location>
        <begin position="132"/>
        <end position="155"/>
    </location>
</feature>
<evidence type="ECO:0000313" key="3">
    <source>
        <dbReference type="Proteomes" id="UP001596513"/>
    </source>
</evidence>
<keyword evidence="1" id="KW-0812">Transmembrane</keyword>
<name>A0ABW2UD13_9BACT</name>
<dbReference type="RefSeq" id="WP_380206697.1">
    <property type="nucleotide sequence ID" value="NZ_JBHTEK010000004.1"/>
</dbReference>
<keyword evidence="3" id="KW-1185">Reference proteome</keyword>
<keyword evidence="1" id="KW-1133">Transmembrane helix</keyword>
<proteinExistence type="predicted"/>
<feature type="transmembrane region" description="Helical" evidence="1">
    <location>
        <begin position="76"/>
        <end position="93"/>
    </location>
</feature>
<evidence type="ECO:0000313" key="2">
    <source>
        <dbReference type="EMBL" id="MFC7670914.1"/>
    </source>
</evidence>
<gene>
    <name evidence="2" type="ORF">ACFQT0_28620</name>
</gene>
<feature type="transmembrane region" description="Helical" evidence="1">
    <location>
        <begin position="47"/>
        <end position="64"/>
    </location>
</feature>
<keyword evidence="1" id="KW-0472">Membrane</keyword>
<accession>A0ABW2UD13</accession>
<sequence length="183" mass="20117">MPNYQQGYEEGRNEQRYSAKTSRMVGQGLGTLIVGAFVLGTRLAVEALVAAPFVMLGFIIMAPMDFLGPVLSAPRLMGMLLVGFLAYAGLYWLKGLVVALLNRRGWLWLLPFLVCVVLACLLPGYLAHLLVVHSLPAVGAGWSWGIGAAVALFTYGRYRFTENSAPELIDWSYRRGYQWGAAQ</sequence>